<dbReference type="Proteomes" id="UP000007266">
    <property type="component" value="Linkage group 8"/>
</dbReference>
<keyword evidence="11" id="KW-0503">Monooxygenase</keyword>
<proteinExistence type="inferred from homology"/>
<organism evidence="16 17">
    <name type="scientific">Tribolium castaneum</name>
    <name type="common">Red flour beetle</name>
    <dbReference type="NCBI Taxonomy" id="7070"/>
    <lineage>
        <taxon>Eukaryota</taxon>
        <taxon>Metazoa</taxon>
        <taxon>Ecdysozoa</taxon>
        <taxon>Arthropoda</taxon>
        <taxon>Hexapoda</taxon>
        <taxon>Insecta</taxon>
        <taxon>Pterygota</taxon>
        <taxon>Neoptera</taxon>
        <taxon>Endopterygota</taxon>
        <taxon>Coleoptera</taxon>
        <taxon>Polyphaga</taxon>
        <taxon>Cucujiformia</taxon>
        <taxon>Tenebrionidae</taxon>
        <taxon>Tenebrionidae incertae sedis</taxon>
        <taxon>Tribolium</taxon>
    </lineage>
</organism>
<comment type="cofactor">
    <cofactor evidence="1 13">
        <name>heme</name>
        <dbReference type="ChEBI" id="CHEBI:30413"/>
    </cofactor>
</comment>
<dbReference type="Pfam" id="PF13855">
    <property type="entry name" value="LRR_8"/>
    <property type="match status" value="1"/>
</dbReference>
<accession>A0A139WCI1</accession>
<evidence type="ECO:0000256" key="13">
    <source>
        <dbReference type="PIRSR" id="PIRSR602401-1"/>
    </source>
</evidence>
<dbReference type="PANTHER" id="PTHR24292:SF54">
    <property type="entry name" value="CYP9F3-RELATED"/>
    <property type="match status" value="1"/>
</dbReference>
<dbReference type="PRINTS" id="PR00463">
    <property type="entry name" value="EP450I"/>
</dbReference>
<dbReference type="GO" id="GO:0005789">
    <property type="term" value="C:endoplasmic reticulum membrane"/>
    <property type="evidence" value="ECO:0007669"/>
    <property type="project" value="UniProtKB-SubCell"/>
</dbReference>
<keyword evidence="8" id="KW-0492">Microsome</keyword>
<dbReference type="CDD" id="cd11056">
    <property type="entry name" value="CYP6-like"/>
    <property type="match status" value="1"/>
</dbReference>
<dbReference type="STRING" id="7070.A0A139WCI1"/>
<feature type="transmembrane region" description="Helical" evidence="14">
    <location>
        <begin position="552"/>
        <end position="577"/>
    </location>
</feature>
<evidence type="ECO:0000313" key="17">
    <source>
        <dbReference type="Proteomes" id="UP000007266"/>
    </source>
</evidence>
<dbReference type="GO" id="GO:0020037">
    <property type="term" value="F:heme binding"/>
    <property type="evidence" value="ECO:0007669"/>
    <property type="project" value="InterPro"/>
</dbReference>
<dbReference type="AlphaFoldDB" id="A0A139WCI1"/>
<keyword evidence="15" id="KW-0732">Signal</keyword>
<evidence type="ECO:0000256" key="4">
    <source>
        <dbReference type="ARBA" id="ARBA00010617"/>
    </source>
</evidence>
<evidence type="ECO:0000256" key="10">
    <source>
        <dbReference type="ARBA" id="ARBA00023004"/>
    </source>
</evidence>
<keyword evidence="5 13" id="KW-0349">Heme</keyword>
<dbReference type="InterPro" id="IPR036396">
    <property type="entry name" value="Cyt_P450_sf"/>
</dbReference>
<evidence type="ECO:0000256" key="12">
    <source>
        <dbReference type="ARBA" id="ARBA00023136"/>
    </source>
</evidence>
<keyword evidence="17" id="KW-1185">Reference proteome</keyword>
<evidence type="ECO:0000313" key="16">
    <source>
        <dbReference type="EMBL" id="KYB25678.1"/>
    </source>
</evidence>
<dbReference type="GO" id="GO:0005506">
    <property type="term" value="F:iron ion binding"/>
    <property type="evidence" value="ECO:0007669"/>
    <property type="project" value="InterPro"/>
</dbReference>
<protein>
    <submittedName>
        <fullName evidence="16">Putative cytochrome P450 9f2-like Protein</fullName>
    </submittedName>
</protein>
<dbReference type="Gene3D" id="1.10.630.10">
    <property type="entry name" value="Cytochrome P450"/>
    <property type="match status" value="1"/>
</dbReference>
<name>A0A139WCI1_TRICA</name>
<dbReference type="Gene3D" id="3.80.10.10">
    <property type="entry name" value="Ribonuclease Inhibitor"/>
    <property type="match status" value="1"/>
</dbReference>
<dbReference type="InterPro" id="IPR050476">
    <property type="entry name" value="Insect_CytP450_Detox"/>
</dbReference>
<evidence type="ECO:0000256" key="8">
    <source>
        <dbReference type="ARBA" id="ARBA00022848"/>
    </source>
</evidence>
<dbReference type="Pfam" id="PF00067">
    <property type="entry name" value="p450"/>
    <property type="match status" value="1"/>
</dbReference>
<dbReference type="InterPro" id="IPR002401">
    <property type="entry name" value="Cyt_P450_E_grp-I"/>
</dbReference>
<keyword evidence="7" id="KW-0256">Endoplasmic reticulum</keyword>
<dbReference type="InParanoid" id="A0A139WCI1"/>
<dbReference type="GO" id="GO:0004497">
    <property type="term" value="F:monooxygenase activity"/>
    <property type="evidence" value="ECO:0007669"/>
    <property type="project" value="UniProtKB-KW"/>
</dbReference>
<keyword evidence="10 13" id="KW-0408">Iron</keyword>
<dbReference type="InterPro" id="IPR001128">
    <property type="entry name" value="Cyt_P450"/>
</dbReference>
<feature type="signal peptide" evidence="15">
    <location>
        <begin position="1"/>
        <end position="17"/>
    </location>
</feature>
<keyword evidence="9" id="KW-0560">Oxidoreductase</keyword>
<sequence length="760" mass="86802">MTCFVTLLLLSTLLVEGVKYTITKTGGETIRQNAKKITSVRGAKKIVIEDEFEVFEKNVLEITEKTPIFLMDQNYSLRKIKSGVFLNQEITETVVITNSQLKVVESGTFVNLKIFELVLKQNQITHLEKQAIVGLVNLEVINLANNHIVEFFDDSIVSSPAVFLDLAFNRLKKLGPNWFSFMNSEKAVTILLDNNRIGEIHILSFEDVMLDTLNLRRNKIGELPIGFFRGESISQLFIFHSTMLAVLLLVFVFLAVIYFKLVVPFFYWQKRDIFYVKPWTRFRKVFLGKESFAEAVRAAYDEHPDKRYYGSYQFLQPSLFVRDLDLIKAITVKDFEHFTDHSAFTSEKTDPILGLNLFSLKGQKWREMRSTLSPAFTGSKMRAMFTLIAQTAESFTQYLLGLGQGVVEVEMKDTCTKFTNDVIANCAFGIECNSLLNPENEFYKMGTMVSKPSPWRLFKSLLYGFFPKIFEFFRIPALPPTISDFFLRIIKDAIIVREQQGIVRPDMIHLLLEARKGRLKHDKIESNEPGFATVQESTIGQNEKSLQITDELITAQALVFFIAGFTTSSSLMSFLAYELVVNPEIQKKMQKEIDAFLDREFSYEQVLQMKYLDQVVSEALRKYPPGYVLNRICVKDYVIKPKQEGEKVAVIEKGCLVAIPVIALHYSPEFFPDPEKFNPERFSDENKGKILPGSYIPFGLGPRNCIGSRFALLEIKVLLVKLLAKFDLVPVDKTVIPLKFAKTLGLDAKGGIWVGLKKRT</sequence>
<feature type="transmembrane region" description="Helical" evidence="14">
    <location>
        <begin position="243"/>
        <end position="268"/>
    </location>
</feature>
<keyword evidence="6 13" id="KW-0479">Metal-binding</keyword>
<dbReference type="PRINTS" id="PR00385">
    <property type="entry name" value="P450"/>
</dbReference>
<evidence type="ECO:0000256" key="5">
    <source>
        <dbReference type="ARBA" id="ARBA00022617"/>
    </source>
</evidence>
<dbReference type="eggNOG" id="KOG0158">
    <property type="taxonomic scope" value="Eukaryota"/>
</dbReference>
<dbReference type="SUPFAM" id="SSF52058">
    <property type="entry name" value="L domain-like"/>
    <property type="match status" value="1"/>
</dbReference>
<evidence type="ECO:0000256" key="1">
    <source>
        <dbReference type="ARBA" id="ARBA00001971"/>
    </source>
</evidence>
<reference evidence="16 17" key="1">
    <citation type="journal article" date="2008" name="Nature">
        <title>The genome of the model beetle and pest Tribolium castaneum.</title>
        <authorList>
            <consortium name="Tribolium Genome Sequencing Consortium"/>
            <person name="Richards S."/>
            <person name="Gibbs R.A."/>
            <person name="Weinstock G.M."/>
            <person name="Brown S.J."/>
            <person name="Denell R."/>
            <person name="Beeman R.W."/>
            <person name="Gibbs R."/>
            <person name="Beeman R.W."/>
            <person name="Brown S.J."/>
            <person name="Bucher G."/>
            <person name="Friedrich M."/>
            <person name="Grimmelikhuijzen C.J."/>
            <person name="Klingler M."/>
            <person name="Lorenzen M."/>
            <person name="Richards S."/>
            <person name="Roth S."/>
            <person name="Schroder R."/>
            <person name="Tautz D."/>
            <person name="Zdobnov E.M."/>
            <person name="Muzny D."/>
            <person name="Gibbs R.A."/>
            <person name="Weinstock G.M."/>
            <person name="Attaway T."/>
            <person name="Bell S."/>
            <person name="Buhay C.J."/>
            <person name="Chandrabose M.N."/>
            <person name="Chavez D."/>
            <person name="Clerk-Blankenburg K.P."/>
            <person name="Cree A."/>
            <person name="Dao M."/>
            <person name="Davis C."/>
            <person name="Chacko J."/>
            <person name="Dinh H."/>
            <person name="Dugan-Rocha S."/>
            <person name="Fowler G."/>
            <person name="Garner T.T."/>
            <person name="Garnes J."/>
            <person name="Gnirke A."/>
            <person name="Hawes A."/>
            <person name="Hernandez J."/>
            <person name="Hines S."/>
            <person name="Holder M."/>
            <person name="Hume J."/>
            <person name="Jhangiani S.N."/>
            <person name="Joshi V."/>
            <person name="Khan Z.M."/>
            <person name="Jackson L."/>
            <person name="Kovar C."/>
            <person name="Kowis A."/>
            <person name="Lee S."/>
            <person name="Lewis L.R."/>
            <person name="Margolis J."/>
            <person name="Morgan M."/>
            <person name="Nazareth L.V."/>
            <person name="Nguyen N."/>
            <person name="Okwuonu G."/>
            <person name="Parker D."/>
            <person name="Richards S."/>
            <person name="Ruiz S.J."/>
            <person name="Santibanez J."/>
            <person name="Savard J."/>
            <person name="Scherer S.E."/>
            <person name="Schneider B."/>
            <person name="Sodergren E."/>
            <person name="Tautz D."/>
            <person name="Vattahil S."/>
            <person name="Villasana D."/>
            <person name="White C.S."/>
            <person name="Wright R."/>
            <person name="Park Y."/>
            <person name="Beeman R.W."/>
            <person name="Lord J."/>
            <person name="Oppert B."/>
            <person name="Lorenzen M."/>
            <person name="Brown S."/>
            <person name="Wang L."/>
            <person name="Savard J."/>
            <person name="Tautz D."/>
            <person name="Richards S."/>
            <person name="Weinstock G."/>
            <person name="Gibbs R.A."/>
            <person name="Liu Y."/>
            <person name="Worley K."/>
            <person name="Weinstock G."/>
            <person name="Elsik C.G."/>
            <person name="Reese J.T."/>
            <person name="Elhaik E."/>
            <person name="Landan G."/>
            <person name="Graur D."/>
            <person name="Arensburger P."/>
            <person name="Atkinson P."/>
            <person name="Beeman R.W."/>
            <person name="Beidler J."/>
            <person name="Brown S.J."/>
            <person name="Demuth J.P."/>
            <person name="Drury D.W."/>
            <person name="Du Y.Z."/>
            <person name="Fujiwara H."/>
            <person name="Lorenzen M."/>
            <person name="Maselli V."/>
            <person name="Osanai M."/>
            <person name="Park Y."/>
            <person name="Robertson H.M."/>
            <person name="Tu Z."/>
            <person name="Wang J.J."/>
            <person name="Wang S."/>
            <person name="Richards S."/>
            <person name="Song H."/>
            <person name="Zhang L."/>
            <person name="Sodergren E."/>
            <person name="Werner D."/>
            <person name="Stanke M."/>
            <person name="Morgenstern B."/>
            <person name="Solovyev V."/>
            <person name="Kosarev P."/>
            <person name="Brown G."/>
            <person name="Chen H.C."/>
            <person name="Ermolaeva O."/>
            <person name="Hlavina W."/>
            <person name="Kapustin Y."/>
            <person name="Kiryutin B."/>
            <person name="Kitts P."/>
            <person name="Maglott D."/>
            <person name="Pruitt K."/>
            <person name="Sapojnikov V."/>
            <person name="Souvorov A."/>
            <person name="Mackey A.J."/>
            <person name="Waterhouse R.M."/>
            <person name="Wyder S."/>
            <person name="Zdobnov E.M."/>
            <person name="Zdobnov E.M."/>
            <person name="Wyder S."/>
            <person name="Kriventseva E.V."/>
            <person name="Kadowaki T."/>
            <person name="Bork P."/>
            <person name="Aranda M."/>
            <person name="Bao R."/>
            <person name="Beermann A."/>
            <person name="Berns N."/>
            <person name="Bolognesi R."/>
            <person name="Bonneton F."/>
            <person name="Bopp D."/>
            <person name="Brown S.J."/>
            <person name="Bucher G."/>
            <person name="Butts T."/>
            <person name="Chaumot A."/>
            <person name="Denell R.E."/>
            <person name="Ferrier D.E."/>
            <person name="Friedrich M."/>
            <person name="Gordon C.M."/>
            <person name="Jindra M."/>
            <person name="Klingler M."/>
            <person name="Lan Q."/>
            <person name="Lattorff H.M."/>
            <person name="Laudet V."/>
            <person name="von Levetsow C."/>
            <person name="Liu Z."/>
            <person name="Lutz R."/>
            <person name="Lynch J.A."/>
            <person name="da Fonseca R.N."/>
            <person name="Posnien N."/>
            <person name="Reuter R."/>
            <person name="Roth S."/>
            <person name="Savard J."/>
            <person name="Schinko J.B."/>
            <person name="Schmitt C."/>
            <person name="Schoppmeier M."/>
            <person name="Schroder R."/>
            <person name="Shippy T.D."/>
            <person name="Simonnet F."/>
            <person name="Marques-Souza H."/>
            <person name="Tautz D."/>
            <person name="Tomoyasu Y."/>
            <person name="Trauner J."/>
            <person name="Van der Zee M."/>
            <person name="Vervoort M."/>
            <person name="Wittkopp N."/>
            <person name="Wimmer E.A."/>
            <person name="Yang X."/>
            <person name="Jones A.K."/>
            <person name="Sattelle D.B."/>
            <person name="Ebert P.R."/>
            <person name="Nelson D."/>
            <person name="Scott J.G."/>
            <person name="Beeman R.W."/>
            <person name="Muthukrishnan S."/>
            <person name="Kramer K.J."/>
            <person name="Arakane Y."/>
            <person name="Beeman R.W."/>
            <person name="Zhu Q."/>
            <person name="Hogenkamp D."/>
            <person name="Dixit R."/>
            <person name="Oppert B."/>
            <person name="Jiang H."/>
            <person name="Zou Z."/>
            <person name="Marshall J."/>
            <person name="Elpidina E."/>
            <person name="Vinokurov K."/>
            <person name="Oppert C."/>
            <person name="Zou Z."/>
            <person name="Evans J."/>
            <person name="Lu Z."/>
            <person name="Zhao P."/>
            <person name="Sumathipala N."/>
            <person name="Altincicek B."/>
            <person name="Vilcinskas A."/>
            <person name="Williams M."/>
            <person name="Hultmark D."/>
            <person name="Hetru C."/>
            <person name="Jiang H."/>
            <person name="Grimmelikhuijzen C.J."/>
            <person name="Hauser F."/>
            <person name="Cazzamali G."/>
            <person name="Williamson M."/>
            <person name="Park Y."/>
            <person name="Li B."/>
            <person name="Tanaka Y."/>
            <person name="Predel R."/>
            <person name="Neupert S."/>
            <person name="Schachtner J."/>
            <person name="Verleyen P."/>
            <person name="Raible F."/>
            <person name="Bork P."/>
            <person name="Friedrich M."/>
            <person name="Walden K.K."/>
            <person name="Robertson H.M."/>
            <person name="Angeli S."/>
            <person name="Foret S."/>
            <person name="Bucher G."/>
            <person name="Schuetz S."/>
            <person name="Maleszka R."/>
            <person name="Wimmer E.A."/>
            <person name="Beeman R.W."/>
            <person name="Lorenzen M."/>
            <person name="Tomoyasu Y."/>
            <person name="Miller S.C."/>
            <person name="Grossmann D."/>
            <person name="Bucher G."/>
        </authorList>
    </citation>
    <scope>NUCLEOTIDE SEQUENCE [LARGE SCALE GENOMIC DNA]</scope>
    <source>
        <strain evidence="16 17">Georgia GA2</strain>
    </source>
</reference>
<keyword evidence="12 14" id="KW-0472">Membrane</keyword>
<dbReference type="InterPro" id="IPR032675">
    <property type="entry name" value="LRR_dom_sf"/>
</dbReference>
<feature type="binding site" description="axial binding residue" evidence="13">
    <location>
        <position position="705"/>
    </location>
    <ligand>
        <name>heme</name>
        <dbReference type="ChEBI" id="CHEBI:30413"/>
    </ligand>
    <ligandPart>
        <name>Fe</name>
        <dbReference type="ChEBI" id="CHEBI:18248"/>
    </ligandPart>
</feature>
<evidence type="ECO:0000256" key="2">
    <source>
        <dbReference type="ARBA" id="ARBA00004174"/>
    </source>
</evidence>
<evidence type="ECO:0000256" key="11">
    <source>
        <dbReference type="ARBA" id="ARBA00023033"/>
    </source>
</evidence>
<comment type="subcellular location">
    <subcellularLocation>
        <location evidence="3">Endoplasmic reticulum membrane</location>
        <topology evidence="3">Peripheral membrane protein</topology>
    </subcellularLocation>
    <subcellularLocation>
        <location evidence="2">Microsome membrane</location>
        <topology evidence="2">Peripheral membrane protein</topology>
    </subcellularLocation>
</comment>
<keyword evidence="14" id="KW-1133">Transmembrane helix</keyword>
<keyword evidence="14" id="KW-0812">Transmembrane</keyword>
<dbReference type="InterPro" id="IPR017972">
    <property type="entry name" value="Cyt_P450_CS"/>
</dbReference>
<gene>
    <name evidence="16" type="primary">AUGUSTUS-3.0.2_34179</name>
    <name evidence="16" type="ORF">TcasGA2_TC034179</name>
</gene>
<evidence type="ECO:0000256" key="9">
    <source>
        <dbReference type="ARBA" id="ARBA00023002"/>
    </source>
</evidence>
<evidence type="ECO:0000256" key="14">
    <source>
        <dbReference type="SAM" id="Phobius"/>
    </source>
</evidence>
<dbReference type="FunFam" id="1.10.630.10:FF:000042">
    <property type="entry name" value="Cytochrome P450"/>
    <property type="match status" value="1"/>
</dbReference>
<dbReference type="FunCoup" id="A0A139WCI1">
    <property type="interactions" value="52"/>
</dbReference>
<evidence type="ECO:0000256" key="15">
    <source>
        <dbReference type="SAM" id="SignalP"/>
    </source>
</evidence>
<dbReference type="SUPFAM" id="SSF48264">
    <property type="entry name" value="Cytochrome P450"/>
    <property type="match status" value="1"/>
</dbReference>
<dbReference type="InterPro" id="IPR001611">
    <property type="entry name" value="Leu-rich_rpt"/>
</dbReference>
<evidence type="ECO:0000256" key="3">
    <source>
        <dbReference type="ARBA" id="ARBA00004406"/>
    </source>
</evidence>
<dbReference type="PROSITE" id="PS00086">
    <property type="entry name" value="CYTOCHROME_P450"/>
    <property type="match status" value="1"/>
</dbReference>
<reference evidence="16 17" key="2">
    <citation type="journal article" date="2010" name="Nucleic Acids Res.">
        <title>BeetleBase in 2010: revisions to provide comprehensive genomic information for Tribolium castaneum.</title>
        <authorList>
            <person name="Kim H.S."/>
            <person name="Murphy T."/>
            <person name="Xia J."/>
            <person name="Caragea D."/>
            <person name="Park Y."/>
            <person name="Beeman R.W."/>
            <person name="Lorenzen M.D."/>
            <person name="Butcher S."/>
            <person name="Manak J.R."/>
            <person name="Brown S.J."/>
        </authorList>
    </citation>
    <scope>GENOME REANNOTATION</scope>
    <source>
        <strain evidence="16 17">Georgia GA2</strain>
    </source>
</reference>
<dbReference type="PANTHER" id="PTHR24292">
    <property type="entry name" value="CYTOCHROME P450"/>
    <property type="match status" value="1"/>
</dbReference>
<evidence type="ECO:0000256" key="7">
    <source>
        <dbReference type="ARBA" id="ARBA00022824"/>
    </source>
</evidence>
<comment type="similarity">
    <text evidence="4">Belongs to the cytochrome P450 family.</text>
</comment>
<feature type="chain" id="PRO_5007299681" evidence="15">
    <location>
        <begin position="18"/>
        <end position="760"/>
    </location>
</feature>
<dbReference type="GO" id="GO:0016705">
    <property type="term" value="F:oxidoreductase activity, acting on paired donors, with incorporation or reduction of molecular oxygen"/>
    <property type="evidence" value="ECO:0007669"/>
    <property type="project" value="InterPro"/>
</dbReference>
<evidence type="ECO:0000256" key="6">
    <source>
        <dbReference type="ARBA" id="ARBA00022723"/>
    </source>
</evidence>
<dbReference type="EMBL" id="KQ971363">
    <property type="protein sequence ID" value="KYB25678.1"/>
    <property type="molecule type" value="Genomic_DNA"/>
</dbReference>